<dbReference type="AlphaFoldDB" id="A0A0E3LHP6"/>
<dbReference type="EMBL" id="CP009520">
    <property type="protein sequence ID" value="AKB44636.1"/>
    <property type="molecule type" value="Genomic_DNA"/>
</dbReference>
<dbReference type="KEGG" id="mvc:MSVAZ_2367"/>
<protein>
    <submittedName>
        <fullName evidence="1">Uncharacterized protein</fullName>
    </submittedName>
</protein>
<dbReference type="Proteomes" id="UP000033096">
    <property type="component" value="Chromosome"/>
</dbReference>
<name>A0A0E3LHP6_9EURY</name>
<dbReference type="HOGENOM" id="CLU_2534746_0_0_2"/>
<dbReference type="PATRIC" id="fig|1434123.4.peg.2897"/>
<keyword evidence="2" id="KW-1185">Reference proteome</keyword>
<sequence>MLVSNVYLTPEDVFLMYKIRDTVEKHYGTYINLLEEDTLYLQDNELLFSVIFSFHFCLFMDTQKFKTVYERLIYQVNIPSETL</sequence>
<accession>A0A0E3LHP6</accession>
<proteinExistence type="predicted"/>
<reference evidence="1 2" key="1">
    <citation type="submission" date="2014-07" db="EMBL/GenBank/DDBJ databases">
        <title>Methanogenic archaea and the global carbon cycle.</title>
        <authorList>
            <person name="Henriksen J.R."/>
            <person name="Luke J."/>
            <person name="Reinhart S."/>
            <person name="Benedict M.N."/>
            <person name="Youngblut N.D."/>
            <person name="Metcalf M.E."/>
            <person name="Whitaker R.J."/>
            <person name="Metcalf W.W."/>
        </authorList>
    </citation>
    <scope>NUCLEOTIDE SEQUENCE [LARGE SCALE GENOMIC DNA]</scope>
    <source>
        <strain evidence="1 2">Z-761</strain>
    </source>
</reference>
<gene>
    <name evidence="1" type="ORF">MSVAZ_2367</name>
</gene>
<evidence type="ECO:0000313" key="1">
    <source>
        <dbReference type="EMBL" id="AKB44636.1"/>
    </source>
</evidence>
<organism evidence="1 2">
    <name type="scientific">Methanosarcina vacuolata Z-761</name>
    <dbReference type="NCBI Taxonomy" id="1434123"/>
    <lineage>
        <taxon>Archaea</taxon>
        <taxon>Methanobacteriati</taxon>
        <taxon>Methanobacteriota</taxon>
        <taxon>Stenosarchaea group</taxon>
        <taxon>Methanomicrobia</taxon>
        <taxon>Methanosarcinales</taxon>
        <taxon>Methanosarcinaceae</taxon>
        <taxon>Methanosarcina</taxon>
    </lineage>
</organism>
<evidence type="ECO:0000313" key="2">
    <source>
        <dbReference type="Proteomes" id="UP000033096"/>
    </source>
</evidence>